<dbReference type="PIRSF" id="PIRSF003230">
    <property type="entry name" value="YbgC"/>
    <property type="match status" value="1"/>
</dbReference>
<keyword evidence="2" id="KW-0378">Hydrolase</keyword>
<dbReference type="InterPro" id="IPR029069">
    <property type="entry name" value="HotDog_dom_sf"/>
</dbReference>
<accession>A0A076FCX7</accession>
<dbReference type="RefSeq" id="WP_038455394.1">
    <property type="nucleotide sequence ID" value="NZ_CP009043.1"/>
</dbReference>
<reference evidence="4" key="1">
    <citation type="journal article" date="2014" name="Genome Announc.">
        <title>Complete Genome Sequence of Campylobacter iguaniorum Strain 1485ET, Isolated from a Bearded Dragon (Pogona vitticeps).</title>
        <authorList>
            <person name="Gilbert M.J."/>
            <person name="Miller W.G."/>
            <person name="Yee E."/>
            <person name="Kik M."/>
            <person name="Wagenaar J.A."/>
            <person name="Duim B."/>
        </authorList>
    </citation>
    <scope>NUCLEOTIDE SEQUENCE [LARGE SCALE GENOMIC DNA]</scope>
    <source>
        <strain evidence="4">1485E</strain>
    </source>
</reference>
<keyword evidence="4" id="KW-1185">Reference proteome</keyword>
<proteinExistence type="inferred from homology"/>
<dbReference type="AlphaFoldDB" id="A0A076FCX7"/>
<organism evidence="3 4">
    <name type="scientific">Campylobacter iguaniorum</name>
    <dbReference type="NCBI Taxonomy" id="1244531"/>
    <lineage>
        <taxon>Bacteria</taxon>
        <taxon>Pseudomonadati</taxon>
        <taxon>Campylobacterota</taxon>
        <taxon>Epsilonproteobacteria</taxon>
        <taxon>Campylobacterales</taxon>
        <taxon>Campylobacteraceae</taxon>
        <taxon>Campylobacter</taxon>
    </lineage>
</organism>
<dbReference type="Pfam" id="PF13279">
    <property type="entry name" value="4HBT_2"/>
    <property type="match status" value="1"/>
</dbReference>
<dbReference type="KEGG" id="caj:CIG1485E_1679"/>
<dbReference type="GO" id="GO:0047617">
    <property type="term" value="F:fatty acyl-CoA hydrolase activity"/>
    <property type="evidence" value="ECO:0007669"/>
    <property type="project" value="TreeGrafter"/>
</dbReference>
<dbReference type="SUPFAM" id="SSF54637">
    <property type="entry name" value="Thioesterase/thiol ester dehydrase-isomerase"/>
    <property type="match status" value="1"/>
</dbReference>
<dbReference type="InterPro" id="IPR050563">
    <property type="entry name" value="4-hydroxybenzoyl-CoA_TE"/>
</dbReference>
<dbReference type="Proteomes" id="UP000028486">
    <property type="component" value="Chromosome"/>
</dbReference>
<dbReference type="HOGENOM" id="CLU_101141_3_0_7"/>
<protein>
    <submittedName>
        <fullName evidence="3">Acyl-CoA thioesterase</fullName>
    </submittedName>
</protein>
<dbReference type="PANTHER" id="PTHR31793">
    <property type="entry name" value="4-HYDROXYBENZOYL-COA THIOESTERASE FAMILY MEMBER"/>
    <property type="match status" value="1"/>
</dbReference>
<evidence type="ECO:0000256" key="2">
    <source>
        <dbReference type="ARBA" id="ARBA00022801"/>
    </source>
</evidence>
<gene>
    <name evidence="3" type="ORF">CIG1485E_1679</name>
</gene>
<dbReference type="InterPro" id="IPR006684">
    <property type="entry name" value="YbgC/YbaW"/>
</dbReference>
<name>A0A076FCX7_9BACT</name>
<evidence type="ECO:0000313" key="4">
    <source>
        <dbReference type="Proteomes" id="UP000028486"/>
    </source>
</evidence>
<evidence type="ECO:0000256" key="1">
    <source>
        <dbReference type="ARBA" id="ARBA00005953"/>
    </source>
</evidence>
<evidence type="ECO:0000313" key="3">
    <source>
        <dbReference type="EMBL" id="AII15488.1"/>
    </source>
</evidence>
<dbReference type="EMBL" id="CP009043">
    <property type="protein sequence ID" value="AII15488.1"/>
    <property type="molecule type" value="Genomic_DNA"/>
</dbReference>
<dbReference type="Gene3D" id="3.10.129.10">
    <property type="entry name" value="Hotdog Thioesterase"/>
    <property type="match status" value="1"/>
</dbReference>
<dbReference type="NCBIfam" id="TIGR00051">
    <property type="entry name" value="YbgC/FadM family acyl-CoA thioesterase"/>
    <property type="match status" value="1"/>
</dbReference>
<dbReference type="CDD" id="cd00586">
    <property type="entry name" value="4HBT"/>
    <property type="match status" value="1"/>
</dbReference>
<dbReference type="PANTHER" id="PTHR31793:SF27">
    <property type="entry name" value="NOVEL THIOESTERASE SUPERFAMILY DOMAIN AND SAPOSIN A-TYPE DOMAIN CONTAINING PROTEIN (0610012H03RIK)"/>
    <property type="match status" value="1"/>
</dbReference>
<comment type="similarity">
    <text evidence="1">Belongs to the 4-hydroxybenzoyl-CoA thioesterase family.</text>
</comment>
<sequence length="132" mass="15392">MKSYKSKVEFYDVDSMNVVWHGNYVKFIEQARCAFLSELGYDYEDMKNDGYAYPVAKMDFKFIAPLFFKDEIEIKVKLIEVESFLKFKYEIYNQNGQKVCVATTSQACVKMSNLQTQFSAPNKLKELVKGII</sequence>
<dbReference type="eggNOG" id="COG0824">
    <property type="taxonomic scope" value="Bacteria"/>
</dbReference>